<feature type="domain" description="POTRA" evidence="7">
    <location>
        <begin position="101"/>
        <end position="177"/>
    </location>
</feature>
<feature type="domain" description="Bacterial surface antigen (D15)" evidence="6">
    <location>
        <begin position="282"/>
        <end position="570"/>
    </location>
</feature>
<accession>A0A7C6EDI4</accession>
<dbReference type="PANTHER" id="PTHR12815">
    <property type="entry name" value="SORTING AND ASSEMBLY MACHINERY SAMM50 PROTEIN FAMILY MEMBER"/>
    <property type="match status" value="1"/>
</dbReference>
<keyword evidence="2" id="KW-0812">Transmembrane</keyword>
<keyword evidence="4" id="KW-0472">Membrane</keyword>
<dbReference type="Pfam" id="PF07244">
    <property type="entry name" value="POTRA"/>
    <property type="match status" value="3"/>
</dbReference>
<evidence type="ECO:0008006" key="9">
    <source>
        <dbReference type="Google" id="ProtNLM"/>
    </source>
</evidence>
<evidence type="ECO:0000256" key="3">
    <source>
        <dbReference type="ARBA" id="ARBA00022729"/>
    </source>
</evidence>
<gene>
    <name evidence="8" type="ORF">ENW73_07450</name>
</gene>
<evidence type="ECO:0000256" key="5">
    <source>
        <dbReference type="ARBA" id="ARBA00023237"/>
    </source>
</evidence>
<comment type="caution">
    <text evidence="8">The sequence shown here is derived from an EMBL/GenBank/DDBJ whole genome shotgun (WGS) entry which is preliminary data.</text>
</comment>
<dbReference type="GO" id="GO:0019867">
    <property type="term" value="C:outer membrane"/>
    <property type="evidence" value="ECO:0007669"/>
    <property type="project" value="InterPro"/>
</dbReference>
<dbReference type="Gene3D" id="2.40.160.50">
    <property type="entry name" value="membrane protein fhac: a member of the omp85/tpsb transporter family"/>
    <property type="match status" value="1"/>
</dbReference>
<sequence length="582" mass="66884">MPPRFLIILILLLLFGFIPGEERVEEIIFQGNKNYTSRFLKRLITTKTKQVLDEANLDFDLQVLRNFYYNEGFQSVQVEKKIVTTQKGKIVYFIIQEGTRVRINIISLSGFLAFPEKKIQNLLNLKVGDYLIMRNLENGEKQLIDLYKNSGYPYVEIEREIKVKDSLATVYFSIYEGPLSYIKEVQIRGNNKVNAWTIRRASEIKLGEKFSQAHLYQAQSRLYATRLFERVAFYVIGMEAKSESLTIRFDVSELPARGLNFGIGYQLPPSRFLFGLGWEHLNILNRGQNLAFNSEFTPNFKGDYELNLEAVYKVPYLIRLPLNFATRPFLNLTDLEGNKTTEFGLETGINRYLGSNLGIALSNRFRSLKFSHPDTTTPDTTSRGITNSLIFNITYDSRNNFFNPNQGIYLSPILEVAGGLLLGNNDFYRARCELRIYKKAFGELVLGVRGLVGSVLPYGRTLTIPYYEKFFVGGRNTLRGYDEKALGPDSIGKEHYGDFIINTNFEIRTNYYKNFGLVLFWDGAEIENGITDFSFNRYQYSIGFGLRFNTPVGPVRLDYGKRLKNPKPADRGKLYIGLLHAF</sequence>
<dbReference type="EMBL" id="DTLI01000175">
    <property type="protein sequence ID" value="HHS52681.1"/>
    <property type="molecule type" value="Genomic_DNA"/>
</dbReference>
<keyword evidence="3" id="KW-0732">Signal</keyword>
<comment type="subcellular location">
    <subcellularLocation>
        <location evidence="1">Membrane</location>
    </subcellularLocation>
</comment>
<name>A0A7C6EDI4_UNCW3</name>
<protein>
    <recommendedName>
        <fullName evidence="9">Outer membrane protein assembly factor BamA</fullName>
    </recommendedName>
</protein>
<dbReference type="InterPro" id="IPR000184">
    <property type="entry name" value="Bac_surfAg_D15"/>
</dbReference>
<keyword evidence="5" id="KW-0998">Cell outer membrane</keyword>
<evidence type="ECO:0000313" key="8">
    <source>
        <dbReference type="EMBL" id="HHS52681.1"/>
    </source>
</evidence>
<dbReference type="Pfam" id="PF01103">
    <property type="entry name" value="Omp85"/>
    <property type="match status" value="1"/>
</dbReference>
<dbReference type="InterPro" id="IPR010827">
    <property type="entry name" value="BamA/TamA_POTRA"/>
</dbReference>
<evidence type="ECO:0000259" key="6">
    <source>
        <dbReference type="Pfam" id="PF01103"/>
    </source>
</evidence>
<feature type="domain" description="POTRA" evidence="7">
    <location>
        <begin position="23"/>
        <end position="98"/>
    </location>
</feature>
<proteinExistence type="predicted"/>
<dbReference type="PANTHER" id="PTHR12815:SF47">
    <property type="entry name" value="TRANSLOCATION AND ASSEMBLY MODULE SUBUNIT TAMA"/>
    <property type="match status" value="1"/>
</dbReference>
<evidence type="ECO:0000256" key="2">
    <source>
        <dbReference type="ARBA" id="ARBA00022692"/>
    </source>
</evidence>
<organism evidence="8">
    <name type="scientific">candidate division WOR-3 bacterium</name>
    <dbReference type="NCBI Taxonomy" id="2052148"/>
    <lineage>
        <taxon>Bacteria</taxon>
        <taxon>Bacteria division WOR-3</taxon>
    </lineage>
</organism>
<evidence type="ECO:0000256" key="4">
    <source>
        <dbReference type="ARBA" id="ARBA00023136"/>
    </source>
</evidence>
<feature type="domain" description="POTRA" evidence="7">
    <location>
        <begin position="181"/>
        <end position="252"/>
    </location>
</feature>
<evidence type="ECO:0000256" key="1">
    <source>
        <dbReference type="ARBA" id="ARBA00004370"/>
    </source>
</evidence>
<dbReference type="InterPro" id="IPR039910">
    <property type="entry name" value="D15-like"/>
</dbReference>
<dbReference type="AlphaFoldDB" id="A0A7C6EDI4"/>
<dbReference type="Gene3D" id="3.10.20.310">
    <property type="entry name" value="membrane protein fhac"/>
    <property type="match status" value="3"/>
</dbReference>
<reference evidence="8" key="1">
    <citation type="journal article" date="2020" name="mSystems">
        <title>Genome- and Community-Level Interaction Insights into Carbon Utilization and Element Cycling Functions of Hydrothermarchaeota in Hydrothermal Sediment.</title>
        <authorList>
            <person name="Zhou Z."/>
            <person name="Liu Y."/>
            <person name="Xu W."/>
            <person name="Pan J."/>
            <person name="Luo Z.H."/>
            <person name="Li M."/>
        </authorList>
    </citation>
    <scope>NUCLEOTIDE SEQUENCE [LARGE SCALE GENOMIC DNA]</scope>
    <source>
        <strain evidence="8">SpSt-876</strain>
    </source>
</reference>
<evidence type="ECO:0000259" key="7">
    <source>
        <dbReference type="Pfam" id="PF07244"/>
    </source>
</evidence>